<keyword evidence="3" id="KW-0325">Glycoprotein</keyword>
<accession>A0A8B6F8Z8</accession>
<evidence type="ECO:0000256" key="3">
    <source>
        <dbReference type="RuleBase" id="RU363129"/>
    </source>
</evidence>
<feature type="chain" id="PRO_5032537965" description="L-Fucosyltransferase" evidence="4">
    <location>
        <begin position="22"/>
        <end position="311"/>
    </location>
</feature>
<keyword evidence="2 3" id="KW-0808">Transferase</keyword>
<comment type="subcellular location">
    <subcellularLocation>
        <location evidence="3">Golgi apparatus</location>
        <location evidence="3">Golgi stack membrane</location>
        <topology evidence="3">Single-pass type II membrane protein</topology>
    </subcellularLocation>
</comment>
<gene>
    <name evidence="5" type="ORF">MGAL_10B059569</name>
</gene>
<keyword evidence="3" id="KW-0812">Transmembrane</keyword>
<keyword evidence="4" id="KW-0732">Signal</keyword>
<name>A0A8B6F8Z8_MYTGA</name>
<dbReference type="GO" id="GO:0032580">
    <property type="term" value="C:Golgi cisterna membrane"/>
    <property type="evidence" value="ECO:0007669"/>
    <property type="project" value="UniProtKB-SubCell"/>
</dbReference>
<evidence type="ECO:0000313" key="5">
    <source>
        <dbReference type="EMBL" id="VDI45519.1"/>
    </source>
</evidence>
<keyword evidence="1 3" id="KW-0328">Glycosyltransferase</keyword>
<dbReference type="AlphaFoldDB" id="A0A8B6F8Z8"/>
<dbReference type="CDD" id="cd11301">
    <property type="entry name" value="Fut1_Fut2_like"/>
    <property type="match status" value="1"/>
</dbReference>
<evidence type="ECO:0000256" key="4">
    <source>
        <dbReference type="SAM" id="SignalP"/>
    </source>
</evidence>
<dbReference type="Pfam" id="PF01531">
    <property type="entry name" value="Glyco_transf_11"/>
    <property type="match status" value="1"/>
</dbReference>
<organism evidence="5 6">
    <name type="scientific">Mytilus galloprovincialis</name>
    <name type="common">Mediterranean mussel</name>
    <dbReference type="NCBI Taxonomy" id="29158"/>
    <lineage>
        <taxon>Eukaryota</taxon>
        <taxon>Metazoa</taxon>
        <taxon>Spiralia</taxon>
        <taxon>Lophotrochozoa</taxon>
        <taxon>Mollusca</taxon>
        <taxon>Bivalvia</taxon>
        <taxon>Autobranchia</taxon>
        <taxon>Pteriomorphia</taxon>
        <taxon>Mytilida</taxon>
        <taxon>Mytiloidea</taxon>
        <taxon>Mytilidae</taxon>
        <taxon>Mytilinae</taxon>
        <taxon>Mytilus</taxon>
    </lineage>
</organism>
<dbReference type="GO" id="GO:0005975">
    <property type="term" value="P:carbohydrate metabolic process"/>
    <property type="evidence" value="ECO:0007669"/>
    <property type="project" value="InterPro"/>
</dbReference>
<dbReference type="PANTHER" id="PTHR11927:SF9">
    <property type="entry name" value="L-FUCOSYLTRANSFERASE"/>
    <property type="match status" value="1"/>
</dbReference>
<dbReference type="UniPathway" id="UPA00378"/>
<comment type="similarity">
    <text evidence="3">Belongs to the glycosyltransferase 11 family.</text>
</comment>
<dbReference type="EMBL" id="UYJE01006371">
    <property type="protein sequence ID" value="VDI45519.1"/>
    <property type="molecule type" value="Genomic_DNA"/>
</dbReference>
<proteinExistence type="inferred from homology"/>
<reference evidence="5" key="1">
    <citation type="submission" date="2018-11" db="EMBL/GenBank/DDBJ databases">
        <authorList>
            <person name="Alioto T."/>
            <person name="Alioto T."/>
        </authorList>
    </citation>
    <scope>NUCLEOTIDE SEQUENCE</scope>
</reference>
<evidence type="ECO:0000313" key="6">
    <source>
        <dbReference type="Proteomes" id="UP000596742"/>
    </source>
</evidence>
<dbReference type="GO" id="GO:0008107">
    <property type="term" value="F:galactoside 2-alpha-L-fucosyltransferase activity"/>
    <property type="evidence" value="ECO:0007669"/>
    <property type="project" value="InterPro"/>
</dbReference>
<evidence type="ECO:0000256" key="1">
    <source>
        <dbReference type="ARBA" id="ARBA00022676"/>
    </source>
</evidence>
<dbReference type="OrthoDB" id="3226at2759"/>
<comment type="pathway">
    <text evidence="3">Protein modification; protein glycosylation.</text>
</comment>
<feature type="signal peptide" evidence="4">
    <location>
        <begin position="1"/>
        <end position="21"/>
    </location>
</feature>
<evidence type="ECO:0000256" key="2">
    <source>
        <dbReference type="ARBA" id="ARBA00022679"/>
    </source>
</evidence>
<sequence length="311" mass="36250">MSVVVTISTFAVCVLLSSTKTEELFPHIRGHLCADWTGRLGNIMFQYASLYGIAQRNDMVFAIHKFDDINYSFDNLFALKFKNKSICEYAQTWGENEPCLYDENAANVPANLNVKHVSLLQSWKYFSHVEQAIRTQFKFKEEFETKCLQVLNETIIEWTSNHSSVPQDKLQIVGIHIRRGDYLDKGKIKYGYRTASADYINKSMNYFRDKFKHVLFLAYTAHNWKDMLWRENHVVGSDVVLMHMHSPEVDMCVLSKCNHSIITVGSFGWWAAWLANGTTIYYKDMAKNNSNYRKDFSEDMTDYFYPGWIGF</sequence>
<protein>
    <recommendedName>
        <fullName evidence="3">L-Fucosyltransferase</fullName>
        <ecNumber evidence="3">2.4.1.-</ecNumber>
    </recommendedName>
</protein>
<keyword evidence="3" id="KW-0735">Signal-anchor</keyword>
<keyword evidence="6" id="KW-1185">Reference proteome</keyword>
<dbReference type="Proteomes" id="UP000596742">
    <property type="component" value="Unassembled WGS sequence"/>
</dbReference>
<dbReference type="PANTHER" id="PTHR11927">
    <property type="entry name" value="GALACTOSIDE 2-L-FUCOSYLTRANSFERASE"/>
    <property type="match status" value="1"/>
</dbReference>
<dbReference type="EC" id="2.4.1.-" evidence="3"/>
<keyword evidence="3" id="KW-0333">Golgi apparatus</keyword>
<dbReference type="InterPro" id="IPR002516">
    <property type="entry name" value="Glyco_trans_11"/>
</dbReference>
<comment type="caution">
    <text evidence="5">The sequence shown here is derived from an EMBL/GenBank/DDBJ whole genome shotgun (WGS) entry which is preliminary data.</text>
</comment>